<comment type="cofactor">
    <cofactor evidence="5">
        <name>Mg(2+)</name>
        <dbReference type="ChEBI" id="CHEBI:18420"/>
    </cofactor>
</comment>
<dbReference type="SUPFAM" id="SSF100950">
    <property type="entry name" value="NagB/RpiA/CoA transferase-like"/>
    <property type="match status" value="1"/>
</dbReference>
<dbReference type="GO" id="GO:0035999">
    <property type="term" value="P:tetrahydrofolate interconversion"/>
    <property type="evidence" value="ECO:0007669"/>
    <property type="project" value="TreeGrafter"/>
</dbReference>
<evidence type="ECO:0000256" key="2">
    <source>
        <dbReference type="ARBA" id="ARBA00022741"/>
    </source>
</evidence>
<dbReference type="Proteomes" id="UP000000269">
    <property type="component" value="Chromosome"/>
</dbReference>
<dbReference type="STRING" id="350688.Clos_2263"/>
<dbReference type="Pfam" id="PF01812">
    <property type="entry name" value="5-FTHF_cyc-lig"/>
    <property type="match status" value="1"/>
</dbReference>
<evidence type="ECO:0000256" key="4">
    <source>
        <dbReference type="PIRSR" id="PIRSR006806-1"/>
    </source>
</evidence>
<dbReference type="eggNOG" id="COG0212">
    <property type="taxonomic scope" value="Bacteria"/>
</dbReference>
<keyword evidence="6" id="KW-0436">Ligase</keyword>
<dbReference type="AlphaFoldDB" id="A8MJ14"/>
<dbReference type="GO" id="GO:0005524">
    <property type="term" value="F:ATP binding"/>
    <property type="evidence" value="ECO:0007669"/>
    <property type="project" value="UniProtKB-KW"/>
</dbReference>
<dbReference type="EMBL" id="CP000853">
    <property type="protein sequence ID" value="ABW19796.1"/>
    <property type="molecule type" value="Genomic_DNA"/>
</dbReference>
<comment type="similarity">
    <text evidence="1 5">Belongs to the 5-formyltetrahydrofolate cyclo-ligase family.</text>
</comment>
<feature type="binding site" evidence="4">
    <location>
        <begin position="2"/>
        <end position="6"/>
    </location>
    <ligand>
        <name>ATP</name>
        <dbReference type="ChEBI" id="CHEBI:30616"/>
    </ligand>
</feature>
<sequence>MKKEIRANILQQKSLISDEVVNNTSISIFNILSQQNFYKKANNIMLYISFGKEVVTKYIIEDLQKSGKRVFIPVTVPKTKALIVSELKDFEKDLQVGHFGVMEPKEEALRPVDPSILDLVIVPGVAFDQSGYRIGYGGGYYDRFIPRLSAHATTVSLAFDMQLIDKVPTSQYDIPVQYIITEKQLIQCL</sequence>
<evidence type="ECO:0000313" key="6">
    <source>
        <dbReference type="EMBL" id="ABW19796.1"/>
    </source>
</evidence>
<feature type="binding site" evidence="4">
    <location>
        <position position="53"/>
    </location>
    <ligand>
        <name>substrate</name>
    </ligand>
</feature>
<accession>A8MJ14</accession>
<dbReference type="InterPro" id="IPR002698">
    <property type="entry name" value="FTHF_cligase"/>
</dbReference>
<dbReference type="EC" id="6.3.3.2" evidence="5"/>
<dbReference type="PANTHER" id="PTHR23407">
    <property type="entry name" value="ATPASE INHIBITOR/5-FORMYLTETRAHYDROFOLATE CYCLO-LIGASE"/>
    <property type="match status" value="1"/>
</dbReference>
<protein>
    <recommendedName>
        <fullName evidence="5">5-formyltetrahydrofolate cyclo-ligase</fullName>
        <ecNumber evidence="5">6.3.3.2</ecNumber>
    </recommendedName>
</protein>
<feature type="binding site" evidence="4">
    <location>
        <position position="48"/>
    </location>
    <ligand>
        <name>substrate</name>
    </ligand>
</feature>
<proteinExistence type="inferred from homology"/>
<gene>
    <name evidence="6" type="ordered locus">Clos_2263</name>
</gene>
<reference evidence="7" key="1">
    <citation type="submission" date="2007-10" db="EMBL/GenBank/DDBJ databases">
        <title>Complete genome of Alkaliphilus oremlandii OhILAs.</title>
        <authorList>
            <person name="Copeland A."/>
            <person name="Lucas S."/>
            <person name="Lapidus A."/>
            <person name="Barry K."/>
            <person name="Detter J.C."/>
            <person name="Glavina del Rio T."/>
            <person name="Hammon N."/>
            <person name="Israni S."/>
            <person name="Dalin E."/>
            <person name="Tice H."/>
            <person name="Pitluck S."/>
            <person name="Chain P."/>
            <person name="Malfatti S."/>
            <person name="Shin M."/>
            <person name="Vergez L."/>
            <person name="Schmutz J."/>
            <person name="Larimer F."/>
            <person name="Land M."/>
            <person name="Hauser L."/>
            <person name="Kyrpides N."/>
            <person name="Mikhailova N."/>
            <person name="Stolz J.F."/>
            <person name="Dawson A."/>
            <person name="Fisher E."/>
            <person name="Crable B."/>
            <person name="Perera E."/>
            <person name="Lisak J."/>
            <person name="Ranganathan M."/>
            <person name="Basu P."/>
            <person name="Richardson P."/>
        </authorList>
    </citation>
    <scope>NUCLEOTIDE SEQUENCE [LARGE SCALE GENOMIC DNA]</scope>
    <source>
        <strain evidence="7">OhILAs</strain>
    </source>
</reference>
<evidence type="ECO:0000256" key="1">
    <source>
        <dbReference type="ARBA" id="ARBA00010638"/>
    </source>
</evidence>
<evidence type="ECO:0000256" key="3">
    <source>
        <dbReference type="ARBA" id="ARBA00022840"/>
    </source>
</evidence>
<dbReference type="RefSeq" id="WP_012160103.1">
    <property type="nucleotide sequence ID" value="NC_009922.1"/>
</dbReference>
<feature type="binding site" evidence="4">
    <location>
        <begin position="133"/>
        <end position="141"/>
    </location>
    <ligand>
        <name>ATP</name>
        <dbReference type="ChEBI" id="CHEBI:30616"/>
    </ligand>
</feature>
<dbReference type="NCBIfam" id="TIGR02727">
    <property type="entry name" value="MTHFS_bact"/>
    <property type="match status" value="1"/>
</dbReference>
<comment type="catalytic activity">
    <reaction evidence="5">
        <text>(6S)-5-formyl-5,6,7,8-tetrahydrofolate + ATP = (6R)-5,10-methenyltetrahydrofolate + ADP + phosphate</text>
        <dbReference type="Rhea" id="RHEA:10488"/>
        <dbReference type="ChEBI" id="CHEBI:30616"/>
        <dbReference type="ChEBI" id="CHEBI:43474"/>
        <dbReference type="ChEBI" id="CHEBI:57455"/>
        <dbReference type="ChEBI" id="CHEBI:57457"/>
        <dbReference type="ChEBI" id="CHEBI:456216"/>
        <dbReference type="EC" id="6.3.3.2"/>
    </reaction>
</comment>
<dbReference type="PIRSF" id="PIRSF006806">
    <property type="entry name" value="FTHF_cligase"/>
    <property type="match status" value="1"/>
</dbReference>
<keyword evidence="3 4" id="KW-0067">ATP-binding</keyword>
<dbReference type="GO" id="GO:0009396">
    <property type="term" value="P:folic acid-containing compound biosynthetic process"/>
    <property type="evidence" value="ECO:0007669"/>
    <property type="project" value="TreeGrafter"/>
</dbReference>
<keyword evidence="7" id="KW-1185">Reference proteome</keyword>
<dbReference type="InterPro" id="IPR024185">
    <property type="entry name" value="FTHF_cligase-like_sf"/>
</dbReference>
<organism evidence="6 7">
    <name type="scientific">Alkaliphilus oremlandii (strain OhILAs)</name>
    <name type="common">Clostridium oremlandii (strain OhILAs)</name>
    <dbReference type="NCBI Taxonomy" id="350688"/>
    <lineage>
        <taxon>Bacteria</taxon>
        <taxon>Bacillati</taxon>
        <taxon>Bacillota</taxon>
        <taxon>Clostridia</taxon>
        <taxon>Peptostreptococcales</taxon>
        <taxon>Natronincolaceae</taxon>
        <taxon>Alkaliphilus</taxon>
    </lineage>
</organism>
<dbReference type="OrthoDB" id="9801938at2"/>
<keyword evidence="5" id="KW-0479">Metal-binding</keyword>
<keyword evidence="5" id="KW-0460">Magnesium</keyword>
<dbReference type="InterPro" id="IPR037171">
    <property type="entry name" value="NagB/RpiA_transferase-like"/>
</dbReference>
<dbReference type="HOGENOM" id="CLU_066245_2_2_9"/>
<dbReference type="Gene3D" id="3.40.50.10420">
    <property type="entry name" value="NagB/RpiA/CoA transferase-like"/>
    <property type="match status" value="1"/>
</dbReference>
<dbReference type="GO" id="GO:0046872">
    <property type="term" value="F:metal ion binding"/>
    <property type="evidence" value="ECO:0007669"/>
    <property type="project" value="UniProtKB-KW"/>
</dbReference>
<name>A8MJ14_ALKOO</name>
<dbReference type="KEGG" id="aoe:Clos_2263"/>
<evidence type="ECO:0000256" key="5">
    <source>
        <dbReference type="RuleBase" id="RU361279"/>
    </source>
</evidence>
<dbReference type="GO" id="GO:0030272">
    <property type="term" value="F:5-formyltetrahydrofolate cyclo-ligase activity"/>
    <property type="evidence" value="ECO:0007669"/>
    <property type="project" value="UniProtKB-EC"/>
</dbReference>
<dbReference type="PANTHER" id="PTHR23407:SF1">
    <property type="entry name" value="5-FORMYLTETRAHYDROFOLATE CYCLO-LIGASE"/>
    <property type="match status" value="1"/>
</dbReference>
<keyword evidence="2 4" id="KW-0547">Nucleotide-binding</keyword>
<evidence type="ECO:0000313" key="7">
    <source>
        <dbReference type="Proteomes" id="UP000000269"/>
    </source>
</evidence>